<dbReference type="RefSeq" id="WP_250419576.1">
    <property type="nucleotide sequence ID" value="NZ_JAJKBJ010000003.1"/>
</dbReference>
<feature type="domain" description="PAC" evidence="2">
    <location>
        <begin position="374"/>
        <end position="426"/>
    </location>
</feature>
<reference evidence="5" key="1">
    <citation type="submission" date="2021-11" db="EMBL/GenBank/DDBJ databases">
        <title>Legionella maioricencis sp. nov., a new species isolated from hot water samples in Mallorca.</title>
        <authorList>
            <person name="Crespi S."/>
            <person name="Drasar V."/>
            <person name="Salva-Serra F."/>
            <person name="Jaen-Luchoro D."/>
            <person name="Pineiro-Iglesias B."/>
            <person name="Aliaga F."/>
            <person name="Fernandez-Juarez V."/>
            <person name="Coll G."/>
            <person name="Moore E.R.B."/>
            <person name="Bennasar-Figueras A."/>
        </authorList>
    </citation>
    <scope>NUCLEOTIDE SEQUENCE</scope>
    <source>
        <strain evidence="5">HCPI-6</strain>
    </source>
</reference>
<dbReference type="NCBIfam" id="TIGR00254">
    <property type="entry name" value="GGDEF"/>
    <property type="match status" value="1"/>
</dbReference>
<dbReference type="SMART" id="SM00086">
    <property type="entry name" value="PAC"/>
    <property type="match status" value="1"/>
</dbReference>
<comment type="caution">
    <text evidence="5">The sequence shown here is derived from an EMBL/GenBank/DDBJ whole genome shotgun (WGS) entry which is preliminary data.</text>
</comment>
<dbReference type="SUPFAM" id="SSF55781">
    <property type="entry name" value="GAF domain-like"/>
    <property type="match status" value="1"/>
</dbReference>
<dbReference type="PROSITE" id="PS50883">
    <property type="entry name" value="EAL"/>
    <property type="match status" value="1"/>
</dbReference>
<evidence type="ECO:0000259" key="3">
    <source>
        <dbReference type="PROSITE" id="PS50883"/>
    </source>
</evidence>
<dbReference type="GO" id="GO:0071111">
    <property type="term" value="F:cyclic-guanylate-specific phosphodiesterase activity"/>
    <property type="evidence" value="ECO:0007669"/>
    <property type="project" value="InterPro"/>
</dbReference>
<evidence type="ECO:0000259" key="4">
    <source>
        <dbReference type="PROSITE" id="PS50887"/>
    </source>
</evidence>
<feature type="domain" description="EAL" evidence="3">
    <location>
        <begin position="766"/>
        <end position="1017"/>
    </location>
</feature>
<dbReference type="NCBIfam" id="TIGR00229">
    <property type="entry name" value="sensory_box"/>
    <property type="match status" value="1"/>
</dbReference>
<dbReference type="Gene3D" id="3.30.450.40">
    <property type="match status" value="1"/>
</dbReference>
<keyword evidence="1" id="KW-0472">Membrane</keyword>
<gene>
    <name evidence="5" type="ORF">LOX96_03980</name>
</gene>
<dbReference type="AlphaFoldDB" id="A0A9X2I9W1"/>
<dbReference type="Pfam" id="PF00990">
    <property type="entry name" value="GGDEF"/>
    <property type="match status" value="1"/>
</dbReference>
<dbReference type="InterPro" id="IPR001633">
    <property type="entry name" value="EAL_dom"/>
</dbReference>
<dbReference type="Gene3D" id="3.30.70.270">
    <property type="match status" value="1"/>
</dbReference>
<name>A0A9X2I9W1_9GAMM</name>
<feature type="transmembrane region" description="Helical" evidence="1">
    <location>
        <begin position="121"/>
        <end position="144"/>
    </location>
</feature>
<proteinExistence type="predicted"/>
<feature type="transmembrane region" description="Helical" evidence="1">
    <location>
        <begin position="47"/>
        <end position="68"/>
    </location>
</feature>
<dbReference type="SUPFAM" id="SSF55073">
    <property type="entry name" value="Nucleotide cyclase"/>
    <property type="match status" value="1"/>
</dbReference>
<evidence type="ECO:0000256" key="1">
    <source>
        <dbReference type="SAM" id="Phobius"/>
    </source>
</evidence>
<keyword evidence="6" id="KW-1185">Reference proteome</keyword>
<feature type="transmembrane region" description="Helical" evidence="1">
    <location>
        <begin position="186"/>
        <end position="217"/>
    </location>
</feature>
<dbReference type="Proteomes" id="UP001139721">
    <property type="component" value="Unassembled WGS sequence"/>
</dbReference>
<dbReference type="PANTHER" id="PTHR33121:SF70">
    <property type="entry name" value="SIGNALING PROTEIN YKOW"/>
    <property type="match status" value="1"/>
</dbReference>
<feature type="transmembrane region" description="Helical" evidence="1">
    <location>
        <begin position="156"/>
        <end position="174"/>
    </location>
</feature>
<dbReference type="PANTHER" id="PTHR33121">
    <property type="entry name" value="CYCLIC DI-GMP PHOSPHODIESTERASE PDEF"/>
    <property type="match status" value="1"/>
</dbReference>
<dbReference type="Gene3D" id="3.30.450.20">
    <property type="entry name" value="PAS domain"/>
    <property type="match status" value="1"/>
</dbReference>
<dbReference type="InterPro" id="IPR050706">
    <property type="entry name" value="Cyclic-di-GMP_PDE-like"/>
</dbReference>
<dbReference type="InterPro" id="IPR000014">
    <property type="entry name" value="PAS"/>
</dbReference>
<dbReference type="InterPro" id="IPR043128">
    <property type="entry name" value="Rev_trsase/Diguanyl_cyclase"/>
</dbReference>
<dbReference type="PROSITE" id="PS50887">
    <property type="entry name" value="GGDEF"/>
    <property type="match status" value="1"/>
</dbReference>
<dbReference type="InterPro" id="IPR029016">
    <property type="entry name" value="GAF-like_dom_sf"/>
</dbReference>
<sequence>MTKLILSSHTCRSITVTLSFCIILIGSIGLTGWIFNVPLLKSISPHWISMKCNAAICILLSGVAIWLLRDNQTSRQSRYLARISTTVILTISLLTLIEYLFQVDLGIDQLLFIDTPFDALYFPGRMAFNTALNFVFISIALYLLDTKKIRPWIYQIFVVLIFFLSMFSFLLYVANVQIHYVLISYLYLAIHTVIAMLLIVAGLFFARPTIGIGAILLGNSLSGRFARHVLPAIYISSIIILALIGRGAKHDLYGASFNGVLASIFFLIVTSIIIFIVTLILGNFESKSNKLKYALEKREQLFSEFTENINAVLWRLSFRLNKITYVSPAYEHIWGRASQLFNQDLHTWLNAISPEDRPTVIAALNQIKNGIPRIKIEYKIIRADGAIVHISDQLFQLKNNDGRLEGVLGIATDITAQHNALLQEELLKNLNKNLSETNDIKVFARNTLKSIGLAINYDMGELWLFDEKSNDLNCIATWSKEESPSHHLIHPPIHVSEENHSYFQVPCFLQNTIQYSTHASHLTNIYGQQNGQDLIFKEVIGIPLLLPDKNIGVMNFYNKQISNLDIEIYKILMKLTVNLSQYIQNNILINQLEYISNYDVLTGLHNRNAFIKRLQQMIDSNYKSIVVIKLHINNLQLINNTLGYEIGNKLLQYLAKAYSSISLSTIDMIAVVQPNIIGFLSHQLRTSKMITDFANALLAITKKPVVQNSIDIFLTTNIGISRYPQNGTTTFMLMSNAELALGQAIKEGSNLFRFTDSETHRLSSHQIKIENAMYNALRNKEFEVYYQPKISLKTGKIISVEALIRWHDPQNGLQCPQHFLPVCEQSDLILEISDLVLRTAIKDMLLTDKPLRTSINLSVRQFNKSYDLREKLNLLLAEFHFNPKYLELEVTETLLMSNKKRAAEILKQLQELGISISLDDFGAGYSSFEYLKTFKPDIVKIDKSFIDGLPSDVNSIKIMEAMIQLSHSLNMRVIAEGVENAMQVNFLLEAGCDEIQGFYFSKPITLPEIQALINSDITFNLPIKLDTNKNRISK</sequence>
<dbReference type="SMART" id="SM00052">
    <property type="entry name" value="EAL"/>
    <property type="match status" value="1"/>
</dbReference>
<dbReference type="CDD" id="cd00130">
    <property type="entry name" value="PAS"/>
    <property type="match status" value="1"/>
</dbReference>
<dbReference type="InterPro" id="IPR000160">
    <property type="entry name" value="GGDEF_dom"/>
</dbReference>
<dbReference type="CDD" id="cd01948">
    <property type="entry name" value="EAL"/>
    <property type="match status" value="1"/>
</dbReference>
<dbReference type="CDD" id="cd01949">
    <property type="entry name" value="GGDEF"/>
    <property type="match status" value="1"/>
</dbReference>
<evidence type="ECO:0000313" key="6">
    <source>
        <dbReference type="Proteomes" id="UP001139721"/>
    </source>
</evidence>
<evidence type="ECO:0000259" key="2">
    <source>
        <dbReference type="PROSITE" id="PS50113"/>
    </source>
</evidence>
<dbReference type="Pfam" id="PF00563">
    <property type="entry name" value="EAL"/>
    <property type="match status" value="1"/>
</dbReference>
<dbReference type="Gene3D" id="3.20.20.450">
    <property type="entry name" value="EAL domain"/>
    <property type="match status" value="1"/>
</dbReference>
<evidence type="ECO:0000313" key="5">
    <source>
        <dbReference type="EMBL" id="MCL9683240.1"/>
    </source>
</evidence>
<feature type="domain" description="GGDEF" evidence="4">
    <location>
        <begin position="623"/>
        <end position="757"/>
    </location>
</feature>
<organism evidence="5 6">
    <name type="scientific">Legionella maioricensis</name>
    <dbReference type="NCBI Taxonomy" id="2896528"/>
    <lineage>
        <taxon>Bacteria</taxon>
        <taxon>Pseudomonadati</taxon>
        <taxon>Pseudomonadota</taxon>
        <taxon>Gammaproteobacteria</taxon>
        <taxon>Legionellales</taxon>
        <taxon>Legionellaceae</taxon>
        <taxon>Legionella</taxon>
    </lineage>
</organism>
<dbReference type="SUPFAM" id="SSF141868">
    <property type="entry name" value="EAL domain-like"/>
    <property type="match status" value="1"/>
</dbReference>
<keyword evidence="1" id="KW-0812">Transmembrane</keyword>
<dbReference type="InterPro" id="IPR001610">
    <property type="entry name" value="PAC"/>
</dbReference>
<dbReference type="Pfam" id="PF08447">
    <property type="entry name" value="PAS_3"/>
    <property type="match status" value="1"/>
</dbReference>
<dbReference type="InterPro" id="IPR029787">
    <property type="entry name" value="Nucleotide_cyclase"/>
</dbReference>
<accession>A0A9X2I9W1</accession>
<feature type="transmembrane region" description="Helical" evidence="1">
    <location>
        <begin position="260"/>
        <end position="282"/>
    </location>
</feature>
<keyword evidence="1" id="KW-1133">Transmembrane helix</keyword>
<dbReference type="InterPro" id="IPR035919">
    <property type="entry name" value="EAL_sf"/>
</dbReference>
<dbReference type="InterPro" id="IPR035965">
    <property type="entry name" value="PAS-like_dom_sf"/>
</dbReference>
<feature type="transmembrane region" description="Helical" evidence="1">
    <location>
        <begin position="12"/>
        <end position="35"/>
    </location>
</feature>
<dbReference type="SMART" id="SM00267">
    <property type="entry name" value="GGDEF"/>
    <property type="match status" value="1"/>
</dbReference>
<dbReference type="SUPFAM" id="SSF55785">
    <property type="entry name" value="PYP-like sensor domain (PAS domain)"/>
    <property type="match status" value="1"/>
</dbReference>
<dbReference type="InterPro" id="IPR013655">
    <property type="entry name" value="PAS_fold_3"/>
</dbReference>
<dbReference type="PROSITE" id="PS50113">
    <property type="entry name" value="PAC"/>
    <property type="match status" value="1"/>
</dbReference>
<feature type="transmembrane region" description="Helical" evidence="1">
    <location>
        <begin position="229"/>
        <end position="248"/>
    </location>
</feature>
<protein>
    <submittedName>
        <fullName evidence="5">EAL domain-containing protein</fullName>
    </submittedName>
</protein>
<feature type="transmembrane region" description="Helical" evidence="1">
    <location>
        <begin position="80"/>
        <end position="101"/>
    </location>
</feature>
<dbReference type="InterPro" id="IPR000700">
    <property type="entry name" value="PAS-assoc_C"/>
</dbReference>
<dbReference type="EMBL" id="JAJKBJ010000003">
    <property type="protein sequence ID" value="MCL9683240.1"/>
    <property type="molecule type" value="Genomic_DNA"/>
</dbReference>